<dbReference type="Proteomes" id="UP000199268">
    <property type="component" value="Unassembled WGS sequence"/>
</dbReference>
<dbReference type="Gene3D" id="1.10.340.30">
    <property type="entry name" value="Hypothetical protein, domain 2"/>
    <property type="match status" value="1"/>
</dbReference>
<dbReference type="GO" id="GO:0046872">
    <property type="term" value="F:metal ion binding"/>
    <property type="evidence" value="ECO:0007669"/>
    <property type="project" value="UniProtKB-KW"/>
</dbReference>
<dbReference type="InterPro" id="IPR052891">
    <property type="entry name" value="DNA-3mA_glycosylase"/>
</dbReference>
<dbReference type="InterPro" id="IPR005019">
    <property type="entry name" value="Adenine_glyco"/>
</dbReference>
<evidence type="ECO:0000313" key="2">
    <source>
        <dbReference type="EMBL" id="SCB75479.1"/>
    </source>
</evidence>
<dbReference type="Pfam" id="PF03352">
    <property type="entry name" value="Adenine_glyco"/>
    <property type="match status" value="1"/>
</dbReference>
<gene>
    <name evidence="2" type="ORF">GA0061074_101221</name>
</gene>
<dbReference type="SUPFAM" id="SSF48150">
    <property type="entry name" value="DNA-glycosylase"/>
    <property type="match status" value="1"/>
</dbReference>
<dbReference type="GO" id="GO:0008725">
    <property type="term" value="F:DNA-3-methyladenine glycosylase activity"/>
    <property type="evidence" value="ECO:0007669"/>
    <property type="project" value="InterPro"/>
</dbReference>
<dbReference type="OrthoDB" id="9807664at2"/>
<feature type="binding site" evidence="1">
    <location>
        <position position="19"/>
    </location>
    <ligand>
        <name>Zn(2+)</name>
        <dbReference type="ChEBI" id="CHEBI:29105"/>
    </ligand>
</feature>
<evidence type="ECO:0000313" key="3">
    <source>
        <dbReference type="Proteomes" id="UP000199268"/>
    </source>
</evidence>
<dbReference type="EMBL" id="FMAO01000001">
    <property type="protein sequence ID" value="SCB75479.1"/>
    <property type="molecule type" value="Genomic_DNA"/>
</dbReference>
<dbReference type="InterPro" id="IPR011257">
    <property type="entry name" value="DNA_glycosylase"/>
</dbReference>
<accession>A0A1C3YZH4</accession>
<dbReference type="GO" id="GO:0006284">
    <property type="term" value="P:base-excision repair"/>
    <property type="evidence" value="ECO:0007669"/>
    <property type="project" value="InterPro"/>
</dbReference>
<dbReference type="AlphaFoldDB" id="A0A1C3YZH4"/>
<keyword evidence="1" id="KW-0479">Metal-binding</keyword>
<keyword evidence="1" id="KW-0862">Zinc</keyword>
<dbReference type="PANTHER" id="PTHR30037">
    <property type="entry name" value="DNA-3-METHYLADENINE GLYCOSYLASE 1"/>
    <property type="match status" value="1"/>
</dbReference>
<proteinExistence type="predicted"/>
<sequence length="183" mass="21354">MKQRCDWTQNGNQLLKDYHDNEWGIPTTESKQLFELLTLEAFQSGLSWQIILNKRENFEKAFDEFDFEKIAHYDDDKIISLMHNSGIIRNKRKIVATINNAKIIQTKFPNNRFSEYIWSFTGTHTIRHHYASSALTPKYDQLALIVSKNLKKEGFAFTGPVTTYSFLQASGIINDHQINCFKK</sequence>
<feature type="binding site" evidence="1">
    <location>
        <position position="180"/>
    </location>
    <ligand>
        <name>Zn(2+)</name>
        <dbReference type="ChEBI" id="CHEBI:29105"/>
    </ligand>
</feature>
<feature type="binding site" evidence="1">
    <location>
        <position position="5"/>
    </location>
    <ligand>
        <name>Zn(2+)</name>
        <dbReference type="ChEBI" id="CHEBI:29105"/>
    </ligand>
</feature>
<dbReference type="RefSeq" id="WP_092461263.1">
    <property type="nucleotide sequence ID" value="NZ_BJEE01000002.1"/>
</dbReference>
<feature type="binding site" evidence="1">
    <location>
        <position position="176"/>
    </location>
    <ligand>
        <name>Zn(2+)</name>
        <dbReference type="ChEBI" id="CHEBI:29105"/>
    </ligand>
</feature>
<protein>
    <submittedName>
        <fullName evidence="2">DNA-3-methyladenine glycosylase I</fullName>
    </submittedName>
</protein>
<name>A0A1C3YZH4_9LACO</name>
<dbReference type="PANTHER" id="PTHR30037:SF4">
    <property type="entry name" value="DNA-3-METHYLADENINE GLYCOSYLASE I"/>
    <property type="match status" value="1"/>
</dbReference>
<reference evidence="3" key="1">
    <citation type="submission" date="2016-08" db="EMBL/GenBank/DDBJ databases">
        <authorList>
            <person name="Varghese N."/>
            <person name="Submissions Spin"/>
        </authorList>
    </citation>
    <scope>NUCLEOTIDE SEQUENCE [LARGE SCALE GENOMIC DNA]</scope>
    <source>
        <strain evidence="3">R-53094</strain>
    </source>
</reference>
<dbReference type="STRING" id="1505725.GA0061074_101221"/>
<evidence type="ECO:0000256" key="1">
    <source>
        <dbReference type="PIRSR" id="PIRSR605019-1"/>
    </source>
</evidence>
<organism evidence="2 3">
    <name type="scientific">Weissella bombi</name>
    <dbReference type="NCBI Taxonomy" id="1505725"/>
    <lineage>
        <taxon>Bacteria</taxon>
        <taxon>Bacillati</taxon>
        <taxon>Bacillota</taxon>
        <taxon>Bacilli</taxon>
        <taxon>Lactobacillales</taxon>
        <taxon>Lactobacillaceae</taxon>
        <taxon>Weissella</taxon>
    </lineage>
</organism>
<keyword evidence="3" id="KW-1185">Reference proteome</keyword>